<dbReference type="Proteomes" id="UP001163223">
    <property type="component" value="Chromosome"/>
</dbReference>
<protein>
    <submittedName>
        <fullName evidence="1">IclR family transcriptional regulator</fullName>
    </submittedName>
</protein>
<evidence type="ECO:0000313" key="2">
    <source>
        <dbReference type="Proteomes" id="UP001163223"/>
    </source>
</evidence>
<dbReference type="EMBL" id="CP113520">
    <property type="protein sequence ID" value="WAJ28269.1"/>
    <property type="molecule type" value="Genomic_DNA"/>
</dbReference>
<proteinExistence type="predicted"/>
<reference evidence="1" key="1">
    <citation type="submission" date="2022-11" db="EMBL/GenBank/DDBJ databases">
        <title>beta-Carotene-producing bacterium, Jeongeuplla avenae sp. nov., alleviates the salt stress of Arabidopsis seedlings.</title>
        <authorList>
            <person name="Jiang L."/>
            <person name="Lee J."/>
        </authorList>
    </citation>
    <scope>NUCLEOTIDE SEQUENCE</scope>
    <source>
        <strain evidence="1">DY_R2A_6</strain>
    </source>
</reference>
<accession>A0ACD4NN22</accession>
<sequence>MPGNANGVAAVERAVSLLEAFTERDASLSLGELSRRVELDKATVLRIARSLAKSSMLVRNEDASWRLGPKLMRLGAIYQSTFQPAAIVEPLLADLSERTGESAALYAREGDKRVCLFRHDSSQSIRHSARVGDTFPLDRGAPGRVILVFAGEPDPQAEEIRARGWHCTHGERDPQVASLAAPVFRDGRDLFGSLALTGPPSRFTEEAVASHLPILLEGAAKLSAAMGASPETE</sequence>
<name>A0ACD4NN22_9HYPH</name>
<keyword evidence="2" id="KW-1185">Reference proteome</keyword>
<organism evidence="1 2">
    <name type="scientific">Antarcticirhabdus aurantiaca</name>
    <dbReference type="NCBI Taxonomy" id="2606717"/>
    <lineage>
        <taxon>Bacteria</taxon>
        <taxon>Pseudomonadati</taxon>
        <taxon>Pseudomonadota</taxon>
        <taxon>Alphaproteobacteria</taxon>
        <taxon>Hyphomicrobiales</taxon>
        <taxon>Aurantimonadaceae</taxon>
        <taxon>Antarcticirhabdus</taxon>
    </lineage>
</organism>
<evidence type="ECO:0000313" key="1">
    <source>
        <dbReference type="EMBL" id="WAJ28269.1"/>
    </source>
</evidence>
<gene>
    <name evidence="1" type="ORF">OXU80_26200</name>
</gene>